<dbReference type="SUPFAM" id="SSF103473">
    <property type="entry name" value="MFS general substrate transporter"/>
    <property type="match status" value="1"/>
</dbReference>
<keyword evidence="2" id="KW-0812">Transmembrane</keyword>
<dbReference type="InterPro" id="IPR036259">
    <property type="entry name" value="MFS_trans_sf"/>
</dbReference>
<proteinExistence type="predicted"/>
<dbReference type="Gene3D" id="1.20.1720.10">
    <property type="entry name" value="Multidrug resistance protein D"/>
    <property type="match status" value="1"/>
</dbReference>
<dbReference type="Proteomes" id="UP001194468">
    <property type="component" value="Unassembled WGS sequence"/>
</dbReference>
<keyword evidence="2" id="KW-0472">Membrane</keyword>
<evidence type="ECO:0000256" key="1">
    <source>
        <dbReference type="ARBA" id="ARBA00004141"/>
    </source>
</evidence>
<comment type="subcellular location">
    <subcellularLocation>
        <location evidence="1">Membrane</location>
        <topology evidence="1">Multi-pass membrane protein</topology>
    </subcellularLocation>
</comment>
<feature type="transmembrane region" description="Helical" evidence="2">
    <location>
        <begin position="31"/>
        <end position="49"/>
    </location>
</feature>
<feature type="non-terminal residue" evidence="4">
    <location>
        <position position="82"/>
    </location>
</feature>
<name>A0AAD4BM05_BOLED</name>
<dbReference type="GO" id="GO:0016020">
    <property type="term" value="C:membrane"/>
    <property type="evidence" value="ECO:0007669"/>
    <property type="project" value="UniProtKB-SubCell"/>
</dbReference>
<dbReference type="GO" id="GO:0022857">
    <property type="term" value="F:transmembrane transporter activity"/>
    <property type="evidence" value="ECO:0007669"/>
    <property type="project" value="InterPro"/>
</dbReference>
<evidence type="ECO:0000256" key="2">
    <source>
        <dbReference type="SAM" id="Phobius"/>
    </source>
</evidence>
<reference evidence="4" key="2">
    <citation type="journal article" date="2020" name="Nat. Commun.">
        <title>Large-scale genome sequencing of mycorrhizal fungi provides insights into the early evolution of symbiotic traits.</title>
        <authorList>
            <person name="Miyauchi S."/>
            <person name="Kiss E."/>
            <person name="Kuo A."/>
            <person name="Drula E."/>
            <person name="Kohler A."/>
            <person name="Sanchez-Garcia M."/>
            <person name="Morin E."/>
            <person name="Andreopoulos B."/>
            <person name="Barry K.W."/>
            <person name="Bonito G."/>
            <person name="Buee M."/>
            <person name="Carver A."/>
            <person name="Chen C."/>
            <person name="Cichocki N."/>
            <person name="Clum A."/>
            <person name="Culley D."/>
            <person name="Crous P.W."/>
            <person name="Fauchery L."/>
            <person name="Girlanda M."/>
            <person name="Hayes R.D."/>
            <person name="Keri Z."/>
            <person name="LaButti K."/>
            <person name="Lipzen A."/>
            <person name="Lombard V."/>
            <person name="Magnuson J."/>
            <person name="Maillard F."/>
            <person name="Murat C."/>
            <person name="Nolan M."/>
            <person name="Ohm R.A."/>
            <person name="Pangilinan J."/>
            <person name="Pereira M.F."/>
            <person name="Perotto S."/>
            <person name="Peter M."/>
            <person name="Pfister S."/>
            <person name="Riley R."/>
            <person name="Sitrit Y."/>
            <person name="Stielow J.B."/>
            <person name="Szollosi G."/>
            <person name="Zifcakova L."/>
            <person name="Stursova M."/>
            <person name="Spatafora J.W."/>
            <person name="Tedersoo L."/>
            <person name="Vaario L.M."/>
            <person name="Yamada A."/>
            <person name="Yan M."/>
            <person name="Wang P."/>
            <person name="Xu J."/>
            <person name="Bruns T."/>
            <person name="Baldrian P."/>
            <person name="Vilgalys R."/>
            <person name="Dunand C."/>
            <person name="Henrissat B."/>
            <person name="Grigoriev I.V."/>
            <person name="Hibbett D."/>
            <person name="Nagy L.G."/>
            <person name="Martin F.M."/>
        </authorList>
    </citation>
    <scope>NUCLEOTIDE SEQUENCE</scope>
    <source>
        <strain evidence="4">BED1</strain>
    </source>
</reference>
<dbReference type="AlphaFoldDB" id="A0AAD4BM05"/>
<keyword evidence="2" id="KW-1133">Transmembrane helix</keyword>
<comment type="caution">
    <text evidence="4">The sequence shown here is derived from an EMBL/GenBank/DDBJ whole genome shotgun (WGS) entry which is preliminary data.</text>
</comment>
<dbReference type="InterPro" id="IPR011701">
    <property type="entry name" value="MFS"/>
</dbReference>
<keyword evidence="5" id="KW-1185">Reference proteome</keyword>
<dbReference type="InterPro" id="IPR020846">
    <property type="entry name" value="MFS_dom"/>
</dbReference>
<evidence type="ECO:0000313" key="5">
    <source>
        <dbReference type="Proteomes" id="UP001194468"/>
    </source>
</evidence>
<feature type="transmembrane region" description="Helical" evidence="2">
    <location>
        <begin position="61"/>
        <end position="81"/>
    </location>
</feature>
<feature type="non-terminal residue" evidence="4">
    <location>
        <position position="1"/>
    </location>
</feature>
<feature type="domain" description="Major facilitator superfamily (MFS) profile" evidence="3">
    <location>
        <begin position="1"/>
        <end position="82"/>
    </location>
</feature>
<reference evidence="4" key="1">
    <citation type="submission" date="2019-10" db="EMBL/GenBank/DDBJ databases">
        <authorList>
            <consortium name="DOE Joint Genome Institute"/>
            <person name="Kuo A."/>
            <person name="Miyauchi S."/>
            <person name="Kiss E."/>
            <person name="Drula E."/>
            <person name="Kohler A."/>
            <person name="Sanchez-Garcia M."/>
            <person name="Andreopoulos B."/>
            <person name="Barry K.W."/>
            <person name="Bonito G."/>
            <person name="Buee M."/>
            <person name="Carver A."/>
            <person name="Chen C."/>
            <person name="Cichocki N."/>
            <person name="Clum A."/>
            <person name="Culley D."/>
            <person name="Crous P.W."/>
            <person name="Fauchery L."/>
            <person name="Girlanda M."/>
            <person name="Hayes R."/>
            <person name="Keri Z."/>
            <person name="LaButti K."/>
            <person name="Lipzen A."/>
            <person name="Lombard V."/>
            <person name="Magnuson J."/>
            <person name="Maillard F."/>
            <person name="Morin E."/>
            <person name="Murat C."/>
            <person name="Nolan M."/>
            <person name="Ohm R."/>
            <person name="Pangilinan J."/>
            <person name="Pereira M."/>
            <person name="Perotto S."/>
            <person name="Peter M."/>
            <person name="Riley R."/>
            <person name="Sitrit Y."/>
            <person name="Stielow B."/>
            <person name="Szollosi G."/>
            <person name="Zifcakova L."/>
            <person name="Stursova M."/>
            <person name="Spatafora J.W."/>
            <person name="Tedersoo L."/>
            <person name="Vaario L.-M."/>
            <person name="Yamada A."/>
            <person name="Yan M."/>
            <person name="Wang P."/>
            <person name="Xu J."/>
            <person name="Bruns T."/>
            <person name="Baldrian P."/>
            <person name="Vilgalys R."/>
            <person name="Henrissat B."/>
            <person name="Grigoriev I.V."/>
            <person name="Hibbett D."/>
            <person name="Nagy L.G."/>
            <person name="Martin F.M."/>
        </authorList>
    </citation>
    <scope>NUCLEOTIDE SEQUENCE</scope>
    <source>
        <strain evidence="4">BED1</strain>
    </source>
</reference>
<dbReference type="Pfam" id="PF07690">
    <property type="entry name" value="MFS_1"/>
    <property type="match status" value="1"/>
</dbReference>
<protein>
    <recommendedName>
        <fullName evidence="3">Major facilitator superfamily (MFS) profile domain-containing protein</fullName>
    </recommendedName>
</protein>
<accession>A0AAD4BM05</accession>
<organism evidence="4 5">
    <name type="scientific">Boletus edulis BED1</name>
    <dbReference type="NCBI Taxonomy" id="1328754"/>
    <lineage>
        <taxon>Eukaryota</taxon>
        <taxon>Fungi</taxon>
        <taxon>Dikarya</taxon>
        <taxon>Basidiomycota</taxon>
        <taxon>Agaricomycotina</taxon>
        <taxon>Agaricomycetes</taxon>
        <taxon>Agaricomycetidae</taxon>
        <taxon>Boletales</taxon>
        <taxon>Boletineae</taxon>
        <taxon>Boletaceae</taxon>
        <taxon>Boletoideae</taxon>
        <taxon>Boletus</taxon>
    </lineage>
</organism>
<dbReference type="EMBL" id="WHUW01000031">
    <property type="protein sequence ID" value="KAF8433878.1"/>
    <property type="molecule type" value="Genomic_DNA"/>
</dbReference>
<evidence type="ECO:0000259" key="3">
    <source>
        <dbReference type="PROSITE" id="PS50850"/>
    </source>
</evidence>
<sequence length="82" mass="8846">LIQTFGCSGSYALGAPTIGDIYQVEERGTGMGIFLGAMLFGLPVAPPIGGNSSLHNWSWRGFQAVLGMWSVIFIFLLAFFFP</sequence>
<gene>
    <name evidence="4" type="ORF">L210DRAFT_802648</name>
</gene>
<dbReference type="PROSITE" id="PS50850">
    <property type="entry name" value="MFS"/>
    <property type="match status" value="1"/>
</dbReference>
<evidence type="ECO:0000313" key="4">
    <source>
        <dbReference type="EMBL" id="KAF8433878.1"/>
    </source>
</evidence>